<evidence type="ECO:0000256" key="9">
    <source>
        <dbReference type="ARBA" id="ARBA00023075"/>
    </source>
</evidence>
<evidence type="ECO:0000256" key="11">
    <source>
        <dbReference type="ARBA" id="ARBA00023136"/>
    </source>
</evidence>
<feature type="transmembrane region" description="Helical" evidence="14">
    <location>
        <begin position="6"/>
        <end position="25"/>
    </location>
</feature>
<evidence type="ECO:0000256" key="14">
    <source>
        <dbReference type="SAM" id="Phobius"/>
    </source>
</evidence>
<evidence type="ECO:0000256" key="10">
    <source>
        <dbReference type="ARBA" id="ARBA00023128"/>
    </source>
</evidence>
<organism evidence="15">
    <name type="scientific">Aleyrodidae sp. JXCHN01</name>
    <dbReference type="NCBI Taxonomy" id="2583956"/>
    <lineage>
        <taxon>Eukaryota</taxon>
        <taxon>Metazoa</taxon>
        <taxon>Ecdysozoa</taxon>
        <taxon>Arthropoda</taxon>
        <taxon>Hexapoda</taxon>
        <taxon>Insecta</taxon>
        <taxon>Pterygota</taxon>
        <taxon>Neoptera</taxon>
        <taxon>Paraneoptera</taxon>
        <taxon>Hemiptera</taxon>
        <taxon>Sternorrhyncha</taxon>
        <taxon>Aleyrodoidea</taxon>
        <taxon>Aleyrodidae</taxon>
    </lineage>
</organism>
<dbReference type="InterPro" id="IPR001694">
    <property type="entry name" value="NADH_UbQ_OxRdtase_su1/FPO"/>
</dbReference>
<name>A0A4Y5N261_9HEMI</name>
<evidence type="ECO:0000256" key="7">
    <source>
        <dbReference type="ARBA" id="ARBA00022792"/>
    </source>
</evidence>
<feature type="transmembrane region" description="Helical" evidence="14">
    <location>
        <begin position="72"/>
        <end position="91"/>
    </location>
</feature>
<dbReference type="PANTHER" id="PTHR11432:SF3">
    <property type="entry name" value="NADH-UBIQUINONE OXIDOREDUCTASE CHAIN 1"/>
    <property type="match status" value="1"/>
</dbReference>
<dbReference type="EMBL" id="MK645228">
    <property type="protein sequence ID" value="QCW07971.1"/>
    <property type="molecule type" value="Genomic_DNA"/>
</dbReference>
<evidence type="ECO:0000256" key="1">
    <source>
        <dbReference type="ARBA" id="ARBA00003257"/>
    </source>
</evidence>
<keyword evidence="9 13" id="KW-0830">Ubiquinone</keyword>
<keyword evidence="11 14" id="KW-0472">Membrane</keyword>
<evidence type="ECO:0000256" key="12">
    <source>
        <dbReference type="RuleBase" id="RU000471"/>
    </source>
</evidence>
<dbReference type="AlphaFoldDB" id="A0A4Y5N261"/>
<dbReference type="PANTHER" id="PTHR11432">
    <property type="entry name" value="NADH DEHYDROGENASE SUBUNIT 1"/>
    <property type="match status" value="1"/>
</dbReference>
<comment type="function">
    <text evidence="1">Core subunit of the mitochondrial membrane respiratory chain NADH dehydrogenase (Complex I) that is believed to belong to the minimal assembly required for catalysis. Complex I functions in the transfer of electrons from NADH to the respiratory chain. The immediate electron acceptor for the enzyme is believed to be ubiquinone.</text>
</comment>
<keyword evidence="8 14" id="KW-1133">Transmembrane helix</keyword>
<dbReference type="PROSITE" id="PS00668">
    <property type="entry name" value="COMPLEX1_ND1_2"/>
    <property type="match status" value="1"/>
</dbReference>
<comment type="similarity">
    <text evidence="3 12">Belongs to the complex I subunit 1 family.</text>
</comment>
<comment type="subcellular location">
    <subcellularLocation>
        <location evidence="2 12">Mitochondrion inner membrane</location>
        <topology evidence="2 12">Multi-pass membrane protein</topology>
    </subcellularLocation>
</comment>
<evidence type="ECO:0000256" key="8">
    <source>
        <dbReference type="ARBA" id="ARBA00022989"/>
    </source>
</evidence>
<keyword evidence="5" id="KW-0813">Transport</keyword>
<sequence length="310" mass="36422">MILKMINILILMICVLLSIAFFTLMERKYISFFQNRKGPNKTLISGIMQPISDAIKLLAKEMNMNIKSNSMMFFMSPCANLLCSMIVWLIFPFKFEFEFMKMSSLFMLSCMSMNMISLMMMGWASNSNYAFIGMVRTISQLVSYEINLMLVIITVISITSQMNFKMMWLSQLYSPIMIFILPLFFIWMLTILAETNRTPFDFSEGESELVSGFNIEYSSKSFMMLFLAEYASILLMSMITTCMFCVFETSSIMFLLVYFVNCLYFIWTRATFPRFRYDKLMKMNWTQILPVATYILYFSLIYKIYCTTKS</sequence>
<feature type="transmembrane region" description="Helical" evidence="14">
    <location>
        <begin position="284"/>
        <end position="305"/>
    </location>
</feature>
<reference evidence="15" key="1">
    <citation type="journal article" date="2019" name="Mitochondrial DNA Part B Resour">
        <title>The complete mitochondrial genome of a whitefly (Hemiptera: Aleyrodidae) infesting Glycine max.</title>
        <authorList>
            <person name="Lei T."/>
            <person name="Liu S.-S."/>
            <person name="Liu Y.-Q."/>
        </authorList>
    </citation>
    <scope>NUCLEOTIDE SEQUENCE</scope>
    <source>
        <strain evidence="15">JXCHN01</strain>
    </source>
</reference>
<dbReference type="InterPro" id="IPR018086">
    <property type="entry name" value="NADH_UbQ_OxRdtase_su1_CS"/>
</dbReference>
<comment type="catalytic activity">
    <reaction evidence="13">
        <text>a ubiquinone + NADH + 5 H(+)(in) = a ubiquinol + NAD(+) + 4 H(+)(out)</text>
        <dbReference type="Rhea" id="RHEA:29091"/>
        <dbReference type="Rhea" id="RHEA-COMP:9565"/>
        <dbReference type="Rhea" id="RHEA-COMP:9566"/>
        <dbReference type="ChEBI" id="CHEBI:15378"/>
        <dbReference type="ChEBI" id="CHEBI:16389"/>
        <dbReference type="ChEBI" id="CHEBI:17976"/>
        <dbReference type="ChEBI" id="CHEBI:57540"/>
        <dbReference type="ChEBI" id="CHEBI:57945"/>
        <dbReference type="EC" id="7.1.1.2"/>
    </reaction>
</comment>
<evidence type="ECO:0000256" key="5">
    <source>
        <dbReference type="ARBA" id="ARBA00022448"/>
    </source>
</evidence>
<feature type="transmembrane region" description="Helical" evidence="14">
    <location>
        <begin position="141"/>
        <end position="160"/>
    </location>
</feature>
<evidence type="ECO:0000256" key="13">
    <source>
        <dbReference type="RuleBase" id="RU000473"/>
    </source>
</evidence>
<geneLocation type="mitochondrion" evidence="15"/>
<evidence type="ECO:0000256" key="3">
    <source>
        <dbReference type="ARBA" id="ARBA00010535"/>
    </source>
</evidence>
<evidence type="ECO:0000313" key="15">
    <source>
        <dbReference type="EMBL" id="QCW07971.1"/>
    </source>
</evidence>
<keyword evidence="12" id="KW-0520">NAD</keyword>
<feature type="transmembrane region" description="Helical" evidence="14">
    <location>
        <begin position="222"/>
        <end position="246"/>
    </location>
</feature>
<dbReference type="PROSITE" id="PS00667">
    <property type="entry name" value="COMPLEX1_ND1_1"/>
    <property type="match status" value="1"/>
</dbReference>
<evidence type="ECO:0000256" key="4">
    <source>
        <dbReference type="ARBA" id="ARBA00021009"/>
    </source>
</evidence>
<proteinExistence type="inferred from homology"/>
<dbReference type="GO" id="GO:0008137">
    <property type="term" value="F:NADH dehydrogenase (ubiquinone) activity"/>
    <property type="evidence" value="ECO:0007669"/>
    <property type="project" value="UniProtKB-EC"/>
</dbReference>
<dbReference type="Pfam" id="PF00146">
    <property type="entry name" value="NADHdh"/>
    <property type="match status" value="1"/>
</dbReference>
<protein>
    <recommendedName>
        <fullName evidence="4 13">NADH-ubiquinone oxidoreductase chain 1</fullName>
        <ecNumber evidence="13">7.1.1.2</ecNumber>
    </recommendedName>
</protein>
<dbReference type="GO" id="GO:0009060">
    <property type="term" value="P:aerobic respiration"/>
    <property type="evidence" value="ECO:0007669"/>
    <property type="project" value="TreeGrafter"/>
</dbReference>
<feature type="transmembrane region" description="Helical" evidence="14">
    <location>
        <begin position="103"/>
        <end position="121"/>
    </location>
</feature>
<evidence type="ECO:0000256" key="2">
    <source>
        <dbReference type="ARBA" id="ARBA00004448"/>
    </source>
</evidence>
<feature type="transmembrane region" description="Helical" evidence="14">
    <location>
        <begin position="172"/>
        <end position="193"/>
    </location>
</feature>
<dbReference type="EC" id="7.1.1.2" evidence="13"/>
<accession>A0A4Y5N261</accession>
<keyword evidence="10 13" id="KW-0496">Mitochondrion</keyword>
<keyword evidence="6 12" id="KW-0812">Transmembrane</keyword>
<feature type="transmembrane region" description="Helical" evidence="14">
    <location>
        <begin position="252"/>
        <end position="272"/>
    </location>
</feature>
<gene>
    <name evidence="15" type="primary">ND1</name>
</gene>
<keyword evidence="7" id="KW-0999">Mitochondrion inner membrane</keyword>
<evidence type="ECO:0000256" key="6">
    <source>
        <dbReference type="ARBA" id="ARBA00022692"/>
    </source>
</evidence>
<dbReference type="GO" id="GO:0005743">
    <property type="term" value="C:mitochondrial inner membrane"/>
    <property type="evidence" value="ECO:0007669"/>
    <property type="project" value="UniProtKB-SubCell"/>
</dbReference>
<dbReference type="GO" id="GO:0003954">
    <property type="term" value="F:NADH dehydrogenase activity"/>
    <property type="evidence" value="ECO:0007669"/>
    <property type="project" value="TreeGrafter"/>
</dbReference>